<dbReference type="EMBL" id="OW240914">
    <property type="protein sequence ID" value="CAH2273519.1"/>
    <property type="molecule type" value="Genomic_DNA"/>
</dbReference>
<keyword evidence="6 8" id="KW-0175">Coiled coil</keyword>
<sequence>MCIASKTQLIYICIIFIATGARMAITFGDYKLKPSHFLLSVLITISVVLGFSYLNETSRSIQLQQRLLILERRLQSIAVDRSNLRRRTDNLQDQLEKQVNEMNKLQKIRDFETEQLSIKCVSEKDNLQETVLSKENIIKELTDHHENLKTQHETLRSEMKQVEKDQSRLLERFSTQSTQCMNVINMMREICDERKAKKSRGESKPTDKEKTAFIGFTTGLPSLPAINQTNDKLHNTRDNPGVSRNTTINIRMDRITDTGDKRVIFTTTQMEKMVENDRSFKQEVQSFLRENEKTKLMGKKIIKEIRDQLSKNDIIQEKSEPGEEEETINVENKDAPKAENNFELDSKWEKEEEKSRDFTQNIKKTKVELDGELEKEEGRTRELVLAIKEEKTQITENSDAVQIKNNGLDIEQEYQEFLENNQMSGGKKMQKKENSESPKIEYKNEWGNEQEGGRLGDTEKINKSEKDKIIKKR</sequence>
<dbReference type="GO" id="GO:0016020">
    <property type="term" value="C:membrane"/>
    <property type="evidence" value="ECO:0007669"/>
    <property type="project" value="UniProtKB-SubCell"/>
</dbReference>
<name>A0AAD1VX87_PELCU</name>
<accession>A0AAD1VX87</accession>
<evidence type="ECO:0000256" key="2">
    <source>
        <dbReference type="ARBA" id="ARBA00007474"/>
    </source>
</evidence>
<evidence type="ECO:0000313" key="12">
    <source>
        <dbReference type="Proteomes" id="UP001295444"/>
    </source>
</evidence>
<feature type="transmembrane region" description="Helical" evidence="10">
    <location>
        <begin position="37"/>
        <end position="54"/>
    </location>
</feature>
<dbReference type="PANTHER" id="PTHR15896">
    <property type="entry name" value="GOLGI PHOSPHOPROTEIN 2/GP73-RELATED"/>
    <property type="match status" value="1"/>
</dbReference>
<evidence type="ECO:0000256" key="6">
    <source>
        <dbReference type="ARBA" id="ARBA00023054"/>
    </source>
</evidence>
<feature type="compositionally biased region" description="Basic and acidic residues" evidence="9">
    <location>
        <begin position="431"/>
        <end position="473"/>
    </location>
</feature>
<keyword evidence="5 10" id="KW-1133">Transmembrane helix</keyword>
<evidence type="ECO:0000256" key="1">
    <source>
        <dbReference type="ARBA" id="ARBA00004606"/>
    </source>
</evidence>
<protein>
    <submittedName>
        <fullName evidence="11">Uncharacterized protein</fullName>
    </submittedName>
</protein>
<proteinExistence type="inferred from homology"/>
<reference evidence="11" key="1">
    <citation type="submission" date="2022-03" db="EMBL/GenBank/DDBJ databases">
        <authorList>
            <person name="Alioto T."/>
            <person name="Alioto T."/>
            <person name="Gomez Garrido J."/>
        </authorList>
    </citation>
    <scope>NUCLEOTIDE SEQUENCE</scope>
</reference>
<gene>
    <name evidence="11" type="ORF">PECUL_23A011845</name>
</gene>
<evidence type="ECO:0000256" key="7">
    <source>
        <dbReference type="ARBA" id="ARBA00023136"/>
    </source>
</evidence>
<feature type="transmembrane region" description="Helical" evidence="10">
    <location>
        <begin position="9"/>
        <end position="25"/>
    </location>
</feature>
<dbReference type="InterPro" id="IPR026139">
    <property type="entry name" value="GOLM1/CASC4"/>
</dbReference>
<organism evidence="11 12">
    <name type="scientific">Pelobates cultripes</name>
    <name type="common">Western spadefoot toad</name>
    <dbReference type="NCBI Taxonomy" id="61616"/>
    <lineage>
        <taxon>Eukaryota</taxon>
        <taxon>Metazoa</taxon>
        <taxon>Chordata</taxon>
        <taxon>Craniata</taxon>
        <taxon>Vertebrata</taxon>
        <taxon>Euteleostomi</taxon>
        <taxon>Amphibia</taxon>
        <taxon>Batrachia</taxon>
        <taxon>Anura</taxon>
        <taxon>Pelobatoidea</taxon>
        <taxon>Pelobatidae</taxon>
        <taxon>Pelobates</taxon>
    </lineage>
</organism>
<feature type="coiled-coil region" evidence="8">
    <location>
        <begin position="81"/>
        <end position="172"/>
    </location>
</feature>
<dbReference type="AlphaFoldDB" id="A0AAD1VX87"/>
<evidence type="ECO:0000256" key="5">
    <source>
        <dbReference type="ARBA" id="ARBA00022989"/>
    </source>
</evidence>
<evidence type="ECO:0000313" key="11">
    <source>
        <dbReference type="EMBL" id="CAH2273519.1"/>
    </source>
</evidence>
<feature type="region of interest" description="Disordered" evidence="9">
    <location>
        <begin position="318"/>
        <end position="341"/>
    </location>
</feature>
<comment type="subcellular location">
    <subcellularLocation>
        <location evidence="1">Membrane</location>
        <topology evidence="1">Single-pass type II membrane protein</topology>
    </subcellularLocation>
</comment>
<feature type="region of interest" description="Disordered" evidence="9">
    <location>
        <begin position="417"/>
        <end position="473"/>
    </location>
</feature>
<evidence type="ECO:0000256" key="4">
    <source>
        <dbReference type="ARBA" id="ARBA00022968"/>
    </source>
</evidence>
<dbReference type="Proteomes" id="UP001295444">
    <property type="component" value="Chromosome 03"/>
</dbReference>
<evidence type="ECO:0000256" key="3">
    <source>
        <dbReference type="ARBA" id="ARBA00022692"/>
    </source>
</evidence>
<evidence type="ECO:0000256" key="9">
    <source>
        <dbReference type="SAM" id="MobiDB-lite"/>
    </source>
</evidence>
<dbReference type="PANTHER" id="PTHR15896:SF10">
    <property type="entry name" value="CHROMOSOME UNDETERMINED SCAFFOLD_98, WHOLE GENOME SHOTGUN SEQUENCE"/>
    <property type="match status" value="1"/>
</dbReference>
<evidence type="ECO:0000256" key="8">
    <source>
        <dbReference type="SAM" id="Coils"/>
    </source>
</evidence>
<keyword evidence="4" id="KW-0735">Signal-anchor</keyword>
<keyword evidence="12" id="KW-1185">Reference proteome</keyword>
<keyword evidence="3 10" id="KW-0812">Transmembrane</keyword>
<evidence type="ECO:0000256" key="10">
    <source>
        <dbReference type="SAM" id="Phobius"/>
    </source>
</evidence>
<keyword evidence="7 10" id="KW-0472">Membrane</keyword>
<comment type="similarity">
    <text evidence="2">Belongs to the GOLM family.</text>
</comment>